<dbReference type="Proteomes" id="UP001229955">
    <property type="component" value="Chromosome"/>
</dbReference>
<evidence type="ECO:0000256" key="8">
    <source>
        <dbReference type="ARBA" id="ARBA00023077"/>
    </source>
</evidence>
<dbReference type="SUPFAM" id="SSF56935">
    <property type="entry name" value="Porins"/>
    <property type="match status" value="1"/>
</dbReference>
<evidence type="ECO:0000256" key="5">
    <source>
        <dbReference type="ARBA" id="ARBA00022692"/>
    </source>
</evidence>
<keyword evidence="10 11" id="KW-0998">Cell outer membrane</keyword>
<gene>
    <name evidence="16" type="ORF">Strain138_000944</name>
    <name evidence="17" type="ORF">Strain318_000944</name>
</gene>
<evidence type="ECO:0000256" key="9">
    <source>
        <dbReference type="ARBA" id="ARBA00023136"/>
    </source>
</evidence>
<dbReference type="KEGG" id="pspc:Strain318_000944"/>
<dbReference type="EMBL" id="CP130612">
    <property type="protein sequence ID" value="WKW11686.1"/>
    <property type="molecule type" value="Genomic_DNA"/>
</dbReference>
<feature type="chain" id="PRO_5041456511" evidence="13">
    <location>
        <begin position="21"/>
        <end position="708"/>
    </location>
</feature>
<dbReference type="InterPro" id="IPR000531">
    <property type="entry name" value="Beta-barrel_TonB"/>
</dbReference>
<keyword evidence="7" id="KW-0406">Ion transport</keyword>
<name>A0AA49JTF4_9BACT</name>
<reference evidence="16" key="1">
    <citation type="submission" date="2023-07" db="EMBL/GenBank/DDBJ databases">
        <authorList>
            <person name="Haufschild T."/>
            <person name="Kallscheuer N."/>
            <person name="Hammer J."/>
            <person name="Kohn T."/>
            <person name="Kabuu M."/>
            <person name="Jogler M."/>
            <person name="Wohfarth N."/>
            <person name="Heuer A."/>
            <person name="Rohde M."/>
            <person name="van Teeseling M.C.F."/>
            <person name="Jogler C."/>
        </authorList>
    </citation>
    <scope>NUCLEOTIDE SEQUENCE</scope>
    <source>
        <strain evidence="16">Strain 138</strain>
        <strain evidence="17">Strain 318</strain>
    </source>
</reference>
<keyword evidence="16" id="KW-0675">Receptor</keyword>
<dbReference type="InterPro" id="IPR037066">
    <property type="entry name" value="Plug_dom_sf"/>
</dbReference>
<accession>A0AA49JTF4</accession>
<evidence type="ECO:0000256" key="12">
    <source>
        <dbReference type="RuleBase" id="RU003357"/>
    </source>
</evidence>
<organism evidence="16">
    <name type="scientific">Pseudogemmatithrix spongiicola</name>
    <dbReference type="NCBI Taxonomy" id="3062599"/>
    <lineage>
        <taxon>Bacteria</taxon>
        <taxon>Pseudomonadati</taxon>
        <taxon>Gemmatimonadota</taxon>
        <taxon>Gemmatimonadia</taxon>
        <taxon>Gemmatimonadales</taxon>
        <taxon>Gemmatimonadaceae</taxon>
        <taxon>Pseudogemmatithrix</taxon>
    </lineage>
</organism>
<dbReference type="Pfam" id="PF00593">
    <property type="entry name" value="TonB_dep_Rec_b-barrel"/>
    <property type="match status" value="1"/>
</dbReference>
<dbReference type="AlphaFoldDB" id="A0AA49JTF4"/>
<keyword evidence="9 11" id="KW-0472">Membrane</keyword>
<dbReference type="EMBL" id="CP130613">
    <property type="protein sequence ID" value="WKW14596.1"/>
    <property type="molecule type" value="Genomic_DNA"/>
</dbReference>
<accession>A0AA49JYZ2</accession>
<keyword evidence="8 12" id="KW-0798">TonB box</keyword>
<dbReference type="RefSeq" id="WP_367887382.1">
    <property type="nucleotide sequence ID" value="NZ_CP130612.1"/>
</dbReference>
<dbReference type="Pfam" id="PF07715">
    <property type="entry name" value="Plug"/>
    <property type="match status" value="1"/>
</dbReference>
<comment type="similarity">
    <text evidence="11 12">Belongs to the TonB-dependent receptor family.</text>
</comment>
<evidence type="ECO:0000259" key="15">
    <source>
        <dbReference type="Pfam" id="PF07715"/>
    </source>
</evidence>
<evidence type="ECO:0000313" key="18">
    <source>
        <dbReference type="Proteomes" id="UP001229955"/>
    </source>
</evidence>
<feature type="domain" description="TonB-dependent receptor-like beta-barrel" evidence="14">
    <location>
        <begin position="253"/>
        <end position="660"/>
    </location>
</feature>
<evidence type="ECO:0000256" key="10">
    <source>
        <dbReference type="ARBA" id="ARBA00023237"/>
    </source>
</evidence>
<evidence type="ECO:0000259" key="14">
    <source>
        <dbReference type="Pfam" id="PF00593"/>
    </source>
</evidence>
<keyword evidence="18" id="KW-1185">Reference proteome</keyword>
<keyword evidence="3 11" id="KW-1134">Transmembrane beta strand</keyword>
<proteinExistence type="inferred from homology"/>
<dbReference type="InterPro" id="IPR036942">
    <property type="entry name" value="Beta-barrel_TonB_sf"/>
</dbReference>
<dbReference type="PROSITE" id="PS52016">
    <property type="entry name" value="TONB_DEPENDENT_REC_3"/>
    <property type="match status" value="1"/>
</dbReference>
<evidence type="ECO:0000313" key="17">
    <source>
        <dbReference type="EMBL" id="WKW14596.1"/>
    </source>
</evidence>
<evidence type="ECO:0000256" key="3">
    <source>
        <dbReference type="ARBA" id="ARBA00022452"/>
    </source>
</evidence>
<dbReference type="Gene3D" id="2.40.170.20">
    <property type="entry name" value="TonB-dependent receptor, beta-barrel domain"/>
    <property type="match status" value="1"/>
</dbReference>
<evidence type="ECO:0000313" key="16">
    <source>
        <dbReference type="EMBL" id="WKW11686.1"/>
    </source>
</evidence>
<evidence type="ECO:0000256" key="4">
    <source>
        <dbReference type="ARBA" id="ARBA00022496"/>
    </source>
</evidence>
<evidence type="ECO:0000256" key="2">
    <source>
        <dbReference type="ARBA" id="ARBA00022448"/>
    </source>
</evidence>
<evidence type="ECO:0000256" key="13">
    <source>
        <dbReference type="SAM" id="SignalP"/>
    </source>
</evidence>
<dbReference type="GO" id="GO:0009279">
    <property type="term" value="C:cell outer membrane"/>
    <property type="evidence" value="ECO:0007669"/>
    <property type="project" value="UniProtKB-SubCell"/>
</dbReference>
<dbReference type="Gene3D" id="2.170.130.10">
    <property type="entry name" value="TonB-dependent receptor, plug domain"/>
    <property type="match status" value="1"/>
</dbReference>
<comment type="subcellular location">
    <subcellularLocation>
        <location evidence="1 11">Cell outer membrane</location>
        <topology evidence="1 11">Multi-pass membrane protein</topology>
    </subcellularLocation>
</comment>
<dbReference type="PANTHER" id="PTHR32552:SF81">
    <property type="entry name" value="TONB-DEPENDENT OUTER MEMBRANE RECEPTOR"/>
    <property type="match status" value="1"/>
</dbReference>
<dbReference type="InterPro" id="IPR012910">
    <property type="entry name" value="Plug_dom"/>
</dbReference>
<keyword evidence="6" id="KW-0408">Iron</keyword>
<evidence type="ECO:0000256" key="11">
    <source>
        <dbReference type="PROSITE-ProRule" id="PRU01360"/>
    </source>
</evidence>
<dbReference type="PANTHER" id="PTHR32552">
    <property type="entry name" value="FERRICHROME IRON RECEPTOR-RELATED"/>
    <property type="match status" value="1"/>
</dbReference>
<keyword evidence="2 11" id="KW-0813">Transport</keyword>
<dbReference type="GO" id="GO:0006826">
    <property type="term" value="P:iron ion transport"/>
    <property type="evidence" value="ECO:0007669"/>
    <property type="project" value="UniProtKB-KW"/>
</dbReference>
<dbReference type="InterPro" id="IPR039426">
    <property type="entry name" value="TonB-dep_rcpt-like"/>
</dbReference>
<keyword evidence="4" id="KW-0410">Iron transport</keyword>
<sequence>MRVLAILPVCLLALPLAAQGRPSPDSVRADSAQRLATQRVTVARGDAALDRVPWAVGTQRVEQVRRGQATVGIDEALANIPGVVVANRYNYALDQRVSIRGAGSRANFGLRGVKVLLDGVPQSLPDGQSQLTNVDLAAIGSVEVLRGSASSLYGNGSGGVIAFTTDLSSPTPLGVTLRHTSGSFGLEKSQLRLAGRGERTLGMLSVSRTRVDGFRQYSAAETSQLLAALDRAIGANMTLQLRAGTAEVPKALNPGAQTQAEYDANPDSAALANVNRGASREVTQRYLSARLRGSMARGEWSAALYGQRRFVDNALAVPPPGAPTAATSPRGTFSTLDRRVTGARVDVQRQLAEAWRLTTGFDLQRSFDVRRNQAATGGRPTTPTDTLLLDQNEIVVSVGPFAQVQWEPTPTLTVSTGARWDRLEFRVDDNFLTDGRDNTGSRLLTATTGHLGAVWRLREWIAPYANVATAFETPTTTELQVRPDGQGGFNPELGPQRLRTLEVGARGRWGARLTYELALFQVDAEDAIVQYLETSGRAFFRNAGQTRSRGAELGLGLRATTWLELQAAYTLADYRFDEYILPLTSTTADTLDGNRLAGVPERALRLGARARWRATTVDVDHSTQGAMFGDDRNLVPVGSWGRGQLNLRVAHTAELRGWRVEPFASVQNALDERYVGAVTLNGAFGRVLEGAPGRNWYVGVELAAPLLR</sequence>
<keyword evidence="5 11" id="KW-0812">Transmembrane</keyword>
<feature type="signal peptide" evidence="13">
    <location>
        <begin position="1"/>
        <end position="20"/>
    </location>
</feature>
<protein>
    <submittedName>
        <fullName evidence="16">TonB-dependent receptor</fullName>
    </submittedName>
</protein>
<keyword evidence="13" id="KW-0732">Signal</keyword>
<evidence type="ECO:0000256" key="7">
    <source>
        <dbReference type="ARBA" id="ARBA00023065"/>
    </source>
</evidence>
<feature type="domain" description="TonB-dependent receptor plug" evidence="15">
    <location>
        <begin position="55"/>
        <end position="159"/>
    </location>
</feature>
<evidence type="ECO:0000256" key="6">
    <source>
        <dbReference type="ARBA" id="ARBA00023004"/>
    </source>
</evidence>
<evidence type="ECO:0000256" key="1">
    <source>
        <dbReference type="ARBA" id="ARBA00004571"/>
    </source>
</evidence>